<keyword evidence="1" id="KW-0812">Transmembrane</keyword>
<dbReference type="Proteomes" id="UP000886861">
    <property type="component" value="Unassembled WGS sequence"/>
</dbReference>
<reference evidence="2" key="2">
    <citation type="journal article" date="2021" name="PeerJ">
        <title>Extensive microbial diversity within the chicken gut microbiome revealed by metagenomics and culture.</title>
        <authorList>
            <person name="Gilroy R."/>
            <person name="Ravi A."/>
            <person name="Getino M."/>
            <person name="Pursley I."/>
            <person name="Horton D.L."/>
            <person name="Alikhan N.F."/>
            <person name="Baker D."/>
            <person name="Gharbi K."/>
            <person name="Hall N."/>
            <person name="Watson M."/>
            <person name="Adriaenssens E.M."/>
            <person name="Foster-Nyarko E."/>
            <person name="Jarju S."/>
            <person name="Secka A."/>
            <person name="Antonio M."/>
            <person name="Oren A."/>
            <person name="Chaudhuri R.R."/>
            <person name="La Ragione R."/>
            <person name="Hildebrand F."/>
            <person name="Pallen M.J."/>
        </authorList>
    </citation>
    <scope>NUCLEOTIDE SEQUENCE</scope>
    <source>
        <strain evidence="2">CHK186-9395</strain>
    </source>
</reference>
<sequence length="133" mass="14998">MENFNSSEIEQSPNSTNLEEQKIAKRDKASKVLCIIGTIFLVIAFIFMCFFASSVYRYILAEGSEQLVSALELIIIFVYFGFIGVLISIISSILNIVAFAISKKQRTFKLIIMIISIVVTLLYTIFYILMSAT</sequence>
<keyword evidence="1" id="KW-1133">Transmembrane helix</keyword>
<proteinExistence type="predicted"/>
<keyword evidence="1" id="KW-0472">Membrane</keyword>
<accession>A0A9D1NEP3</accession>
<evidence type="ECO:0000313" key="2">
    <source>
        <dbReference type="EMBL" id="HIV01460.1"/>
    </source>
</evidence>
<feature type="transmembrane region" description="Helical" evidence="1">
    <location>
        <begin position="73"/>
        <end position="98"/>
    </location>
</feature>
<gene>
    <name evidence="2" type="ORF">IAA62_02770</name>
</gene>
<organism evidence="2 3">
    <name type="scientific">Candidatus Caccopulliclostridium gallistercoris</name>
    <dbReference type="NCBI Taxonomy" id="2840719"/>
    <lineage>
        <taxon>Bacteria</taxon>
        <taxon>Bacillati</taxon>
        <taxon>Bacillota</taxon>
        <taxon>Clostridia</taxon>
        <taxon>Candidatus Caccopulliclostridium</taxon>
    </lineage>
</organism>
<name>A0A9D1NEP3_9FIRM</name>
<dbReference type="AlphaFoldDB" id="A0A9D1NEP3"/>
<reference evidence="2" key="1">
    <citation type="submission" date="2020-10" db="EMBL/GenBank/DDBJ databases">
        <authorList>
            <person name="Gilroy R."/>
        </authorList>
    </citation>
    <scope>NUCLEOTIDE SEQUENCE</scope>
    <source>
        <strain evidence="2">CHK186-9395</strain>
    </source>
</reference>
<evidence type="ECO:0000256" key="1">
    <source>
        <dbReference type="SAM" id="Phobius"/>
    </source>
</evidence>
<dbReference type="EMBL" id="DVOJ01000010">
    <property type="protein sequence ID" value="HIV01460.1"/>
    <property type="molecule type" value="Genomic_DNA"/>
</dbReference>
<comment type="caution">
    <text evidence="2">The sequence shown here is derived from an EMBL/GenBank/DDBJ whole genome shotgun (WGS) entry which is preliminary data.</text>
</comment>
<feature type="transmembrane region" description="Helical" evidence="1">
    <location>
        <begin position="110"/>
        <end position="130"/>
    </location>
</feature>
<protein>
    <submittedName>
        <fullName evidence="2">Uncharacterized protein</fullName>
    </submittedName>
</protein>
<feature type="transmembrane region" description="Helical" evidence="1">
    <location>
        <begin position="32"/>
        <end position="53"/>
    </location>
</feature>
<evidence type="ECO:0000313" key="3">
    <source>
        <dbReference type="Proteomes" id="UP000886861"/>
    </source>
</evidence>